<accession>A0A9P9ITT8</accession>
<organism evidence="2 3">
    <name type="scientific">Dendryphion nanum</name>
    <dbReference type="NCBI Taxonomy" id="256645"/>
    <lineage>
        <taxon>Eukaryota</taxon>
        <taxon>Fungi</taxon>
        <taxon>Dikarya</taxon>
        <taxon>Ascomycota</taxon>
        <taxon>Pezizomycotina</taxon>
        <taxon>Dothideomycetes</taxon>
        <taxon>Pleosporomycetidae</taxon>
        <taxon>Pleosporales</taxon>
        <taxon>Torulaceae</taxon>
        <taxon>Dendryphion</taxon>
    </lineage>
</organism>
<keyword evidence="3" id="KW-1185">Reference proteome</keyword>
<protein>
    <recommendedName>
        <fullName evidence="1">Ubiquitin-like domain-containing protein</fullName>
    </recommendedName>
</protein>
<dbReference type="OrthoDB" id="3045089at2759"/>
<gene>
    <name evidence="2" type="ORF">B0J11DRAFT_548958</name>
</gene>
<dbReference type="PANTHER" id="PTHR38886">
    <property type="entry name" value="SESA DOMAIN-CONTAINING PROTEIN"/>
    <property type="match status" value="1"/>
</dbReference>
<evidence type="ECO:0000313" key="2">
    <source>
        <dbReference type="EMBL" id="KAH7130699.1"/>
    </source>
</evidence>
<feature type="domain" description="Ubiquitin-like" evidence="1">
    <location>
        <begin position="244"/>
        <end position="320"/>
    </location>
</feature>
<dbReference type="EMBL" id="JAGMWT010000004">
    <property type="protein sequence ID" value="KAH7130699.1"/>
    <property type="molecule type" value="Genomic_DNA"/>
</dbReference>
<dbReference type="InterPro" id="IPR054464">
    <property type="entry name" value="ULD_fung"/>
</dbReference>
<dbReference type="PANTHER" id="PTHR38886:SF1">
    <property type="entry name" value="NACHT-NTPASE AND P-LOOP NTPASES N-TERMINAL DOMAIN-CONTAINING PROTEIN"/>
    <property type="match status" value="1"/>
</dbReference>
<evidence type="ECO:0000259" key="1">
    <source>
        <dbReference type="Pfam" id="PF22893"/>
    </source>
</evidence>
<dbReference type="Pfam" id="PF22893">
    <property type="entry name" value="ULD_2"/>
    <property type="match status" value="1"/>
</dbReference>
<dbReference type="Proteomes" id="UP000700596">
    <property type="component" value="Unassembled WGS sequence"/>
</dbReference>
<reference evidence="2" key="1">
    <citation type="journal article" date="2021" name="Nat. Commun.">
        <title>Genetic determinants of endophytism in the Arabidopsis root mycobiome.</title>
        <authorList>
            <person name="Mesny F."/>
            <person name="Miyauchi S."/>
            <person name="Thiergart T."/>
            <person name="Pickel B."/>
            <person name="Atanasova L."/>
            <person name="Karlsson M."/>
            <person name="Huettel B."/>
            <person name="Barry K.W."/>
            <person name="Haridas S."/>
            <person name="Chen C."/>
            <person name="Bauer D."/>
            <person name="Andreopoulos W."/>
            <person name="Pangilinan J."/>
            <person name="LaButti K."/>
            <person name="Riley R."/>
            <person name="Lipzen A."/>
            <person name="Clum A."/>
            <person name="Drula E."/>
            <person name="Henrissat B."/>
            <person name="Kohler A."/>
            <person name="Grigoriev I.V."/>
            <person name="Martin F.M."/>
            <person name="Hacquard S."/>
        </authorList>
    </citation>
    <scope>NUCLEOTIDE SEQUENCE</scope>
    <source>
        <strain evidence="2">MPI-CAGE-CH-0243</strain>
    </source>
</reference>
<comment type="caution">
    <text evidence="2">The sequence shown here is derived from an EMBL/GenBank/DDBJ whole genome shotgun (WGS) entry which is preliminary data.</text>
</comment>
<evidence type="ECO:0000313" key="3">
    <source>
        <dbReference type="Proteomes" id="UP000700596"/>
    </source>
</evidence>
<dbReference type="AlphaFoldDB" id="A0A9P9ITT8"/>
<sequence length="350" mass="39491">MSFGFSVGDFVAVGKLIADIITCLQESGGAKTDYQELMRELTALDHALRSLDRMKPSNTSSTALDSIKFSALSCRHLLETFLRKIQKYDRTLGVWAKPGLGKSAVDKVRWNFDGRNEIQALQNYLNQHVNTIHILLAEHGLERLDMAEQRILDDNLRTQERLDKTNEIVLAIKDDMLAQVSAVKTVQYMLSELYRVVCGEMRVSWNTLGQLVANTCVSTQQIYTIVLEIRNHVTSVDTRWSFFQEPVVIEDAFGFKFPVPSEYDFDMLQTIIQLRFKDVPGSSEVRLGNYELCETRCRDKRLNKNARIHPGAEITMAMIVGVASPEVQACPVPSCGSSRVVLHAKGGMIW</sequence>
<name>A0A9P9ITT8_9PLEO</name>
<proteinExistence type="predicted"/>